<evidence type="ECO:0000256" key="1">
    <source>
        <dbReference type="SAM" id="SignalP"/>
    </source>
</evidence>
<reference evidence="3 4" key="1">
    <citation type="journal article" date="2024" name="Chem. Sci.">
        <title>Discovery of megapolipeptins by genome mining of a Burkholderiales bacteria collection.</title>
        <authorList>
            <person name="Paulo B.S."/>
            <person name="Recchia M.J.J."/>
            <person name="Lee S."/>
            <person name="Fergusson C.H."/>
            <person name="Romanowski S.B."/>
            <person name="Hernandez A."/>
            <person name="Krull N."/>
            <person name="Liu D.Y."/>
            <person name="Cavanagh H."/>
            <person name="Bos A."/>
            <person name="Gray C.A."/>
            <person name="Murphy B.T."/>
            <person name="Linington R.G."/>
            <person name="Eustaquio A.S."/>
        </authorList>
    </citation>
    <scope>NUCLEOTIDE SEQUENCE [LARGE SCALE GENOMIC DNA]</scope>
    <source>
        <strain evidence="3 4">RL16-012-BIC-B</strain>
    </source>
</reference>
<keyword evidence="4" id="KW-1185">Reference proteome</keyword>
<protein>
    <recommendedName>
        <fullName evidence="2">Glycine zipper 2TM domain-containing protein</fullName>
    </recommendedName>
</protein>
<dbReference type="Proteomes" id="UP001629249">
    <property type="component" value="Unassembled WGS sequence"/>
</dbReference>
<keyword evidence="1" id="KW-0732">Signal</keyword>
<proteinExistence type="predicted"/>
<evidence type="ECO:0000259" key="2">
    <source>
        <dbReference type="Pfam" id="PF05433"/>
    </source>
</evidence>
<name>A0ABW8ZUA7_9BURK</name>
<organism evidence="3 4">
    <name type="scientific">Paraburkholderia agricolaris</name>
    <dbReference type="NCBI Taxonomy" id="2152888"/>
    <lineage>
        <taxon>Bacteria</taxon>
        <taxon>Pseudomonadati</taxon>
        <taxon>Pseudomonadota</taxon>
        <taxon>Betaproteobacteria</taxon>
        <taxon>Burkholderiales</taxon>
        <taxon>Burkholderiaceae</taxon>
        <taxon>Paraburkholderia</taxon>
    </lineage>
</organism>
<evidence type="ECO:0000313" key="3">
    <source>
        <dbReference type="EMBL" id="MFL9886807.1"/>
    </source>
</evidence>
<feature type="domain" description="Glycine zipper 2TM" evidence="2">
    <location>
        <begin position="63"/>
        <end position="102"/>
    </location>
</feature>
<dbReference type="InterPro" id="IPR008816">
    <property type="entry name" value="Gly_zipper_2TM_dom"/>
</dbReference>
<feature type="chain" id="PRO_5046992859" description="Glycine zipper 2TM domain-containing protein" evidence="1">
    <location>
        <begin position="19"/>
        <end position="153"/>
    </location>
</feature>
<feature type="signal peptide" evidence="1">
    <location>
        <begin position="1"/>
        <end position="18"/>
    </location>
</feature>
<comment type="caution">
    <text evidence="3">The sequence shown here is derived from an EMBL/GenBank/DDBJ whole genome shotgun (WGS) entry which is preliminary data.</text>
</comment>
<dbReference type="Pfam" id="PF05433">
    <property type="entry name" value="Rick_17kDa_Anti"/>
    <property type="match status" value="1"/>
</dbReference>
<evidence type="ECO:0000313" key="4">
    <source>
        <dbReference type="Proteomes" id="UP001629249"/>
    </source>
</evidence>
<accession>A0ABW8ZUA7</accession>
<gene>
    <name evidence="3" type="ORF">PQR66_27460</name>
</gene>
<dbReference type="EMBL" id="JAQQFN010000023">
    <property type="protein sequence ID" value="MFL9886807.1"/>
    <property type="molecule type" value="Genomic_DNA"/>
</dbReference>
<dbReference type="PROSITE" id="PS51257">
    <property type="entry name" value="PROKAR_LIPOPROTEIN"/>
    <property type="match status" value="1"/>
</dbReference>
<sequence>MIKLIASIVLFSLLTACAGTDFGSPNTYQRYDVQRPGSLEEGTVVRVRNITIEAGSDNSGLTSLLSAGVGAFLGTRTIGNGNGRYIAGAITGAASGFITQKISSTLSHHAGLEIIVRTNAGRTLVVAQPDDQPFSPGDHVLLVSTNSGLRVTH</sequence>
<dbReference type="RefSeq" id="WP_408330568.1">
    <property type="nucleotide sequence ID" value="NZ_JAQQFH010000015.1"/>
</dbReference>